<protein>
    <submittedName>
        <fullName evidence="4">FAD-dependent oxidoreductase</fullName>
    </submittedName>
</protein>
<comment type="caution">
    <text evidence="4">The sequence shown here is derived from an EMBL/GenBank/DDBJ whole genome shotgun (WGS) entry which is preliminary data.</text>
</comment>
<reference evidence="4 5" key="1">
    <citation type="submission" date="2020-04" db="EMBL/GenBank/DDBJ databases">
        <title>MicrobeNet Type strains.</title>
        <authorList>
            <person name="Nicholson A.C."/>
        </authorList>
    </citation>
    <scope>NUCLEOTIDE SEQUENCE [LARGE SCALE GENOMIC DNA]</scope>
    <source>
        <strain evidence="4 5">JCM 3332</strain>
    </source>
</reference>
<evidence type="ECO:0000256" key="1">
    <source>
        <dbReference type="ARBA" id="ARBA00001974"/>
    </source>
</evidence>
<dbReference type="PRINTS" id="PR00757">
    <property type="entry name" value="AMINEOXDASEF"/>
</dbReference>
<dbReference type="NCBIfam" id="TIGR03467">
    <property type="entry name" value="HpnE"/>
    <property type="match status" value="1"/>
</dbReference>
<evidence type="ECO:0000313" key="4">
    <source>
        <dbReference type="EMBL" id="NKY54943.1"/>
    </source>
</evidence>
<dbReference type="Proteomes" id="UP000570678">
    <property type="component" value="Unassembled WGS sequence"/>
</dbReference>
<accession>A0A846Y6W5</accession>
<organism evidence="4 5">
    <name type="scientific">Nocardia flavorosea</name>
    <dbReference type="NCBI Taxonomy" id="53429"/>
    <lineage>
        <taxon>Bacteria</taxon>
        <taxon>Bacillati</taxon>
        <taxon>Actinomycetota</taxon>
        <taxon>Actinomycetes</taxon>
        <taxon>Mycobacteriales</taxon>
        <taxon>Nocardiaceae</taxon>
        <taxon>Nocardia</taxon>
    </lineage>
</organism>
<dbReference type="EMBL" id="JAAXOT010000001">
    <property type="protein sequence ID" value="NKY54943.1"/>
    <property type="molecule type" value="Genomic_DNA"/>
</dbReference>
<evidence type="ECO:0000313" key="5">
    <source>
        <dbReference type="Proteomes" id="UP000570678"/>
    </source>
</evidence>
<feature type="domain" description="Amine oxidase" evidence="3">
    <location>
        <begin position="14"/>
        <end position="447"/>
    </location>
</feature>
<keyword evidence="5" id="KW-1185">Reference proteome</keyword>
<dbReference type="PANTHER" id="PTHR42923:SF47">
    <property type="entry name" value="BLR3003 PROTEIN"/>
    <property type="match status" value="1"/>
</dbReference>
<dbReference type="SUPFAM" id="SSF51905">
    <property type="entry name" value="FAD/NAD(P)-binding domain"/>
    <property type="match status" value="1"/>
</dbReference>
<dbReference type="Pfam" id="PF01593">
    <property type="entry name" value="Amino_oxidase"/>
    <property type="match status" value="1"/>
</dbReference>
<dbReference type="PANTHER" id="PTHR42923">
    <property type="entry name" value="PROTOPORPHYRINOGEN OXIDASE"/>
    <property type="match status" value="1"/>
</dbReference>
<evidence type="ECO:0000259" key="3">
    <source>
        <dbReference type="Pfam" id="PF01593"/>
    </source>
</evidence>
<dbReference type="InterPro" id="IPR050464">
    <property type="entry name" value="Zeta_carotene_desat/Oxidored"/>
</dbReference>
<dbReference type="InterPro" id="IPR017830">
    <property type="entry name" value="SQase_HpnE"/>
</dbReference>
<sequence length="462" mass="50078">MNDSRRYVVIGGGLAGLASAVWLAEAGKQVTLLERRARLGGRTHAMQVPEVGDVPDNGQHVVASGYRSLFRYLESVGTRDCLEFPGGGTLRWPGGRAVRLHTSGPGAVRTLLGAHPDAGPLDRLRALRATARLGRQALFQPADLADITTEQWFERVGMPAKARAALWDWLALGIAAEPVQRESAKVFADVLATGIRIGVRDRSGVTIGYPTVDLDTLYITGAERVFGKYGVDVRYRSVARKIVVTDGLVTGVQLVDGTEVAADGVICAVPNSRIRGLLDDLPEHAEIYAAADKLGATPIVSTNLYLDRPLRTKSAMEALIGGSGVIDEVFDRQRMHRRAPDGSWLYCLTTSGAYEQIHKSNDEIVTEQLALIRRYYPEARAAKPVHAQVVKMPKATFSQVVGTSGVRPDQRTSIPNLMLAGDWTRTDWSATMESAAQSAERAVQALLAHSAHEGRDTMQRGL</sequence>
<gene>
    <name evidence="4" type="ORF">HGA15_01965</name>
</gene>
<keyword evidence="2" id="KW-0560">Oxidoreductase</keyword>
<proteinExistence type="predicted"/>
<dbReference type="InterPro" id="IPR036188">
    <property type="entry name" value="FAD/NAD-bd_sf"/>
</dbReference>
<comment type="cofactor">
    <cofactor evidence="1">
        <name>FAD</name>
        <dbReference type="ChEBI" id="CHEBI:57692"/>
    </cofactor>
</comment>
<dbReference type="Gene3D" id="3.50.50.60">
    <property type="entry name" value="FAD/NAD(P)-binding domain"/>
    <property type="match status" value="1"/>
</dbReference>
<name>A0A846Y6W5_9NOCA</name>
<dbReference type="RefSeq" id="WP_062970679.1">
    <property type="nucleotide sequence ID" value="NZ_JAAXOT010000001.1"/>
</dbReference>
<dbReference type="GO" id="GO:0016491">
    <property type="term" value="F:oxidoreductase activity"/>
    <property type="evidence" value="ECO:0007669"/>
    <property type="project" value="UniProtKB-KW"/>
</dbReference>
<dbReference type="AlphaFoldDB" id="A0A846Y6W5"/>
<evidence type="ECO:0000256" key="2">
    <source>
        <dbReference type="ARBA" id="ARBA00023002"/>
    </source>
</evidence>
<dbReference type="InterPro" id="IPR002937">
    <property type="entry name" value="Amino_oxidase"/>
</dbReference>
<dbReference type="InterPro" id="IPR001613">
    <property type="entry name" value="Flavin_amine_oxidase"/>
</dbReference>